<feature type="transmembrane region" description="Helical" evidence="9">
    <location>
        <begin position="245"/>
        <end position="264"/>
    </location>
</feature>
<feature type="transmembrane region" description="Helical" evidence="9">
    <location>
        <begin position="117"/>
        <end position="135"/>
    </location>
</feature>
<accession>A0A4Y6PR87</accession>
<evidence type="ECO:0000256" key="7">
    <source>
        <dbReference type="ARBA" id="ARBA00023136"/>
    </source>
</evidence>
<dbReference type="EMBL" id="CP041186">
    <property type="protein sequence ID" value="QDG50831.1"/>
    <property type="molecule type" value="Genomic_DNA"/>
</dbReference>
<sequence length="603" mass="69880">MTDSKRTYWRPKPLDRWDWPIGAAVLLGTFALLMATLDMGFTRDESFYFHAAYEYIGWFEELWDNLLAGNLAESFTKANVDKHWSYNPEHPVLVKTLFALSHKLFHDKLEWLSHSEAMRLPGVAFGAITVFFTYLFGRQTFGRFAGLIAVGALLFQPRFFFHAHLTVFDVPVTALWLMVVYAYWRSYESKGWAVATGVLWGLALSAKLNAFFLPPVLLLHWFFVHWREFGFKRDEAGARLKIPPVPWAFVAMAVIGPILFYALWPRHWFDTWNRVEWYLNFHLKHVHYFVWYFGERLDLPPFPMAFPWVMTAVTVPATILLSFVLGIWAAARQWRFVDWAKQWYAALRRRELPNTKDPRAGFDPKGTGLLLAINFLFPIVLIGMPDTPVFGGTKHWMPAMPFMAMLSGAGVAMACAMTMRALHEYKESLVRPAVGWTVAGLLTVSVLGPAVYATWYSHPFGTSYYNELIGSYRGAADSQMMRQFWGYTARQGLPWLDEHAPKNARVWTHNTTGYAWNMYRRDDMVRKDLRGSSYRGSQYGLFHHQRAFVWPLTRLWNEYGTMAPAHVVSIDGVPVLSIYERPGTREKAKQREKTKKQREKTRE</sequence>
<accession>A0A5B8Y2C2</accession>
<dbReference type="Pfam" id="PF13231">
    <property type="entry name" value="PMT_2"/>
    <property type="match status" value="1"/>
</dbReference>
<keyword evidence="7 9" id="KW-0472">Membrane</keyword>
<evidence type="ECO:0000256" key="1">
    <source>
        <dbReference type="ARBA" id="ARBA00004651"/>
    </source>
</evidence>
<organism evidence="11 12">
    <name type="scientific">Persicimonas caeni</name>
    <dbReference type="NCBI Taxonomy" id="2292766"/>
    <lineage>
        <taxon>Bacteria</taxon>
        <taxon>Deltaproteobacteria</taxon>
        <taxon>Bradymonadales</taxon>
        <taxon>Bradymonadaceae</taxon>
        <taxon>Persicimonas</taxon>
    </lineage>
</organism>
<keyword evidence="12" id="KW-1185">Reference proteome</keyword>
<evidence type="ECO:0000256" key="6">
    <source>
        <dbReference type="ARBA" id="ARBA00022989"/>
    </source>
</evidence>
<feature type="compositionally biased region" description="Basic and acidic residues" evidence="8">
    <location>
        <begin position="582"/>
        <end position="591"/>
    </location>
</feature>
<evidence type="ECO:0000256" key="4">
    <source>
        <dbReference type="ARBA" id="ARBA00022679"/>
    </source>
</evidence>
<feature type="transmembrane region" description="Helical" evidence="9">
    <location>
        <begin position="167"/>
        <end position="184"/>
    </location>
</feature>
<dbReference type="PANTHER" id="PTHR33908:SF11">
    <property type="entry name" value="MEMBRANE PROTEIN"/>
    <property type="match status" value="1"/>
</dbReference>
<dbReference type="InterPro" id="IPR050297">
    <property type="entry name" value="LipidA_mod_glycosyltrf_83"/>
</dbReference>
<feature type="transmembrane region" description="Helical" evidence="9">
    <location>
        <begin position="141"/>
        <end position="160"/>
    </location>
</feature>
<evidence type="ECO:0000313" key="12">
    <source>
        <dbReference type="Proteomes" id="UP000315995"/>
    </source>
</evidence>
<dbReference type="InterPro" id="IPR038731">
    <property type="entry name" value="RgtA/B/C-like"/>
</dbReference>
<feature type="domain" description="Glycosyltransferase RgtA/B/C/D-like" evidence="10">
    <location>
        <begin position="90"/>
        <end position="227"/>
    </location>
</feature>
<name>A0A4Y6PR87_PERCE</name>
<protein>
    <submittedName>
        <fullName evidence="11">Phospholipid carrier-dependent glycosyltransferase</fullName>
    </submittedName>
</protein>
<feature type="transmembrane region" description="Helical" evidence="9">
    <location>
        <begin position="20"/>
        <end position="41"/>
    </location>
</feature>
<feature type="region of interest" description="Disordered" evidence="8">
    <location>
        <begin position="581"/>
        <end position="603"/>
    </location>
</feature>
<gene>
    <name evidence="11" type="ORF">FIV42_08830</name>
</gene>
<evidence type="ECO:0000256" key="5">
    <source>
        <dbReference type="ARBA" id="ARBA00022692"/>
    </source>
</evidence>
<keyword evidence="6 9" id="KW-1133">Transmembrane helix</keyword>
<dbReference type="Proteomes" id="UP000315995">
    <property type="component" value="Chromosome"/>
</dbReference>
<keyword evidence="3" id="KW-0328">Glycosyltransferase</keyword>
<evidence type="ECO:0000256" key="2">
    <source>
        <dbReference type="ARBA" id="ARBA00022475"/>
    </source>
</evidence>
<evidence type="ECO:0000256" key="9">
    <source>
        <dbReference type="SAM" id="Phobius"/>
    </source>
</evidence>
<dbReference type="RefSeq" id="WP_141197323.1">
    <property type="nucleotide sequence ID" value="NZ_CP041186.1"/>
</dbReference>
<evidence type="ECO:0000259" key="10">
    <source>
        <dbReference type="Pfam" id="PF13231"/>
    </source>
</evidence>
<dbReference type="GO" id="GO:0009103">
    <property type="term" value="P:lipopolysaccharide biosynthetic process"/>
    <property type="evidence" value="ECO:0007669"/>
    <property type="project" value="UniProtKB-ARBA"/>
</dbReference>
<evidence type="ECO:0000313" key="11">
    <source>
        <dbReference type="EMBL" id="QDG50831.1"/>
    </source>
</evidence>
<feature type="transmembrane region" description="Helical" evidence="9">
    <location>
        <begin position="396"/>
        <end position="422"/>
    </location>
</feature>
<dbReference type="OrthoDB" id="244175at2"/>
<dbReference type="PANTHER" id="PTHR33908">
    <property type="entry name" value="MANNOSYLTRANSFERASE YKCB-RELATED"/>
    <property type="match status" value="1"/>
</dbReference>
<feature type="transmembrane region" description="Helical" evidence="9">
    <location>
        <begin position="305"/>
        <end position="331"/>
    </location>
</feature>
<evidence type="ECO:0000256" key="8">
    <source>
        <dbReference type="SAM" id="MobiDB-lite"/>
    </source>
</evidence>
<evidence type="ECO:0000256" key="3">
    <source>
        <dbReference type="ARBA" id="ARBA00022676"/>
    </source>
</evidence>
<reference evidence="11 12" key="1">
    <citation type="submission" date="2019-06" db="EMBL/GenBank/DDBJ databases">
        <title>Persicimonas caeni gen. nov., sp. nov., a predatory bacterium isolated from solar saltern.</title>
        <authorList>
            <person name="Wang S."/>
        </authorList>
    </citation>
    <scope>NUCLEOTIDE SEQUENCE [LARGE SCALE GENOMIC DNA]</scope>
    <source>
        <strain evidence="11 12">YN101</strain>
    </source>
</reference>
<comment type="subcellular location">
    <subcellularLocation>
        <location evidence="1">Cell membrane</location>
        <topology evidence="1">Multi-pass membrane protein</topology>
    </subcellularLocation>
</comment>
<keyword evidence="2" id="KW-1003">Cell membrane</keyword>
<keyword evidence="4 11" id="KW-0808">Transferase</keyword>
<dbReference type="AlphaFoldDB" id="A0A4Y6PR87"/>
<dbReference type="GO" id="GO:0016763">
    <property type="term" value="F:pentosyltransferase activity"/>
    <property type="evidence" value="ECO:0007669"/>
    <property type="project" value="TreeGrafter"/>
</dbReference>
<feature type="transmembrane region" description="Helical" evidence="9">
    <location>
        <begin position="366"/>
        <end position="384"/>
    </location>
</feature>
<feature type="transmembrane region" description="Helical" evidence="9">
    <location>
        <begin position="434"/>
        <end position="455"/>
    </location>
</feature>
<keyword evidence="5 9" id="KW-0812">Transmembrane</keyword>
<feature type="compositionally biased region" description="Basic residues" evidence="8">
    <location>
        <begin position="592"/>
        <end position="603"/>
    </location>
</feature>
<proteinExistence type="predicted"/>
<dbReference type="GO" id="GO:0005886">
    <property type="term" value="C:plasma membrane"/>
    <property type="evidence" value="ECO:0007669"/>
    <property type="project" value="UniProtKB-SubCell"/>
</dbReference>